<evidence type="ECO:0000256" key="1">
    <source>
        <dbReference type="SAM" id="Phobius"/>
    </source>
</evidence>
<keyword evidence="1" id="KW-0472">Membrane</keyword>
<keyword evidence="1" id="KW-0812">Transmembrane</keyword>
<evidence type="ECO:0000313" key="2">
    <source>
        <dbReference type="EMBL" id="CAD6187482.1"/>
    </source>
</evidence>
<gene>
    <name evidence="2" type="ORF">CAUJ_LOCUS3401</name>
</gene>
<keyword evidence="3" id="KW-1185">Reference proteome</keyword>
<dbReference type="EMBL" id="CAJGYM010000006">
    <property type="protein sequence ID" value="CAD6187482.1"/>
    <property type="molecule type" value="Genomic_DNA"/>
</dbReference>
<dbReference type="Proteomes" id="UP000835052">
    <property type="component" value="Unassembled WGS sequence"/>
</dbReference>
<dbReference type="OrthoDB" id="5862239at2759"/>
<protein>
    <submittedName>
        <fullName evidence="2">Uncharacterized protein</fullName>
    </submittedName>
</protein>
<dbReference type="AlphaFoldDB" id="A0A8S1GX32"/>
<feature type="transmembrane region" description="Helical" evidence="1">
    <location>
        <begin position="7"/>
        <end position="30"/>
    </location>
</feature>
<keyword evidence="1" id="KW-1133">Transmembrane helix</keyword>
<accession>A0A8S1GX32</accession>
<feature type="transmembrane region" description="Helical" evidence="1">
    <location>
        <begin position="45"/>
        <end position="67"/>
    </location>
</feature>
<organism evidence="2 3">
    <name type="scientific">Caenorhabditis auriculariae</name>
    <dbReference type="NCBI Taxonomy" id="2777116"/>
    <lineage>
        <taxon>Eukaryota</taxon>
        <taxon>Metazoa</taxon>
        <taxon>Ecdysozoa</taxon>
        <taxon>Nematoda</taxon>
        <taxon>Chromadorea</taxon>
        <taxon>Rhabditida</taxon>
        <taxon>Rhabditina</taxon>
        <taxon>Rhabditomorpha</taxon>
        <taxon>Rhabditoidea</taxon>
        <taxon>Rhabditidae</taxon>
        <taxon>Peloderinae</taxon>
        <taxon>Caenorhabditis</taxon>
    </lineage>
</organism>
<evidence type="ECO:0000313" key="3">
    <source>
        <dbReference type="Proteomes" id="UP000835052"/>
    </source>
</evidence>
<comment type="caution">
    <text evidence="2">The sequence shown here is derived from an EMBL/GenBank/DDBJ whole genome shotgun (WGS) entry which is preliminary data.</text>
</comment>
<sequence>MRSQLPFLFLILVVFMLVMSTASTIVLLAYHDEVVLADLGTLSAVYFPLFLVNNVFTMLFSLLYWIIFERRSGEAFADIKTSRTTSVEWPRTSSEPTVASYYDNVMMWDDSREDSAHLYPRFNHYNQL</sequence>
<reference evidence="2" key="1">
    <citation type="submission" date="2020-10" db="EMBL/GenBank/DDBJ databases">
        <authorList>
            <person name="Kikuchi T."/>
        </authorList>
    </citation>
    <scope>NUCLEOTIDE SEQUENCE</scope>
    <source>
        <strain evidence="2">NKZ352</strain>
    </source>
</reference>
<name>A0A8S1GX32_9PELO</name>
<proteinExistence type="predicted"/>